<dbReference type="OrthoDB" id="3390335at2"/>
<dbReference type="InterPro" id="IPR022062">
    <property type="entry name" value="DUF3618"/>
</dbReference>
<keyword evidence="2" id="KW-1133">Transmembrane helix</keyword>
<dbReference type="RefSeq" id="WP_151562793.1">
    <property type="nucleotide sequence ID" value="NZ_WBMT01000010.1"/>
</dbReference>
<reference evidence="3 4" key="1">
    <citation type="submission" date="2019-09" db="EMBL/GenBank/DDBJ databases">
        <title>Actinomadura physcomitrii sp. nov., a novel actinomycete isolated from moss [Physcomitrium sphaericum (Ludw) Fuernr].</title>
        <authorList>
            <person name="Zhuang X."/>
            <person name="Liu C."/>
        </authorList>
    </citation>
    <scope>NUCLEOTIDE SEQUENCE [LARGE SCALE GENOMIC DNA]</scope>
    <source>
        <strain evidence="3 4">HMC1</strain>
    </source>
</reference>
<evidence type="ECO:0000256" key="1">
    <source>
        <dbReference type="SAM" id="MobiDB-lite"/>
    </source>
</evidence>
<dbReference type="EMBL" id="WBMT01000010">
    <property type="protein sequence ID" value="KAB2346901.1"/>
    <property type="molecule type" value="Genomic_DNA"/>
</dbReference>
<organism evidence="3 4">
    <name type="scientific">Actinomadura rudentiformis</name>
    <dbReference type="NCBI Taxonomy" id="359158"/>
    <lineage>
        <taxon>Bacteria</taxon>
        <taxon>Bacillati</taxon>
        <taxon>Actinomycetota</taxon>
        <taxon>Actinomycetes</taxon>
        <taxon>Streptosporangiales</taxon>
        <taxon>Thermomonosporaceae</taxon>
        <taxon>Actinomadura</taxon>
    </lineage>
</organism>
<sequence length="251" mass="25870">MTAQDRPGTPGTPGTASGTGAGTDKPASVTIADTGQPQAGPRSTAAASTEEPQAELRADIERTREDLGDTVEALAAKTDIKARATDKAHELKQAATTTSRHKLHAVGGKVAPAARQARDKAGQFGAKARQATTSDDGAEQARRAGTVVIIGAAMVAAGVLVWRVRRARRAPATMPERLRAKAAELSAAVKDSDLSAQAAMRGQAAVAGLTCGIRNATSAPSINPRLQGAVAAATVLMVTARLRRRSRSREE</sequence>
<dbReference type="Pfam" id="PF12277">
    <property type="entry name" value="DUF3618"/>
    <property type="match status" value="1"/>
</dbReference>
<name>A0A6H9YYF0_9ACTN</name>
<dbReference type="AlphaFoldDB" id="A0A6H9YYF0"/>
<feature type="transmembrane region" description="Helical" evidence="2">
    <location>
        <begin position="144"/>
        <end position="164"/>
    </location>
</feature>
<protein>
    <submittedName>
        <fullName evidence="3">DUF3618 domain-containing protein</fullName>
    </submittedName>
</protein>
<dbReference type="Proteomes" id="UP000468735">
    <property type="component" value="Unassembled WGS sequence"/>
</dbReference>
<gene>
    <name evidence="3" type="ORF">F8566_22140</name>
</gene>
<keyword evidence="4" id="KW-1185">Reference proteome</keyword>
<feature type="compositionally biased region" description="Basic and acidic residues" evidence="1">
    <location>
        <begin position="54"/>
        <end position="65"/>
    </location>
</feature>
<proteinExistence type="predicted"/>
<feature type="region of interest" description="Disordered" evidence="1">
    <location>
        <begin position="1"/>
        <end position="65"/>
    </location>
</feature>
<comment type="caution">
    <text evidence="3">The sequence shown here is derived from an EMBL/GenBank/DDBJ whole genome shotgun (WGS) entry which is preliminary data.</text>
</comment>
<evidence type="ECO:0000256" key="2">
    <source>
        <dbReference type="SAM" id="Phobius"/>
    </source>
</evidence>
<feature type="compositionally biased region" description="Low complexity" evidence="1">
    <location>
        <begin position="7"/>
        <end position="18"/>
    </location>
</feature>
<keyword evidence="2" id="KW-0472">Membrane</keyword>
<keyword evidence="2" id="KW-0812">Transmembrane</keyword>
<evidence type="ECO:0000313" key="4">
    <source>
        <dbReference type="Proteomes" id="UP000468735"/>
    </source>
</evidence>
<accession>A0A6H9YYF0</accession>
<evidence type="ECO:0000313" key="3">
    <source>
        <dbReference type="EMBL" id="KAB2346901.1"/>
    </source>
</evidence>